<reference evidence="2 3" key="1">
    <citation type="submission" date="2013-01" db="EMBL/GenBank/DDBJ databases">
        <authorList>
            <person name="Bench S."/>
        </authorList>
    </citation>
    <scope>NUCLEOTIDE SEQUENCE [LARGE SCALE GENOMIC DNA]</scope>
    <source>
        <strain evidence="2 3">WH 8502</strain>
    </source>
</reference>
<comment type="caution">
    <text evidence="2">The sequence shown here is derived from an EMBL/GenBank/DDBJ whole genome shotgun (WGS) entry which is preliminary data.</text>
</comment>
<dbReference type="EMBL" id="CAQK01000857">
    <property type="protein sequence ID" value="CCQ53585.1"/>
    <property type="molecule type" value="Genomic_DNA"/>
</dbReference>
<dbReference type="AlphaFoldDB" id="T2IN18"/>
<keyword evidence="1" id="KW-0732">Signal</keyword>
<sequence length="269" mass="29115">MKILKMQVSLSKNILVCSMLKITSGVANANIFYDFEDGLPSDAIFIQELLPTLPDDPNFDYEPIIETLPNGNNVLRLGDKNNTSAENGGAATSSLLNPNISFANVKVSAELNSDGDTNDRFLLLARTNLDTFDTYSFGIDFETDQILLCKIVGGVIDTPLVQESVALDQNTTYFAEFTVIGNELTGSLFDETSTNLLSEISFFDNDPLAPGVTGISTDISDGFLPQGNDINNGTIDNFSAMSVPEPSSIFGILMVGALANKISRRKWSK</sequence>
<organism evidence="2 3">
    <name type="scientific">Crocosphaera watsonii WH 8502</name>
    <dbReference type="NCBI Taxonomy" id="423474"/>
    <lineage>
        <taxon>Bacteria</taxon>
        <taxon>Bacillati</taxon>
        <taxon>Cyanobacteriota</taxon>
        <taxon>Cyanophyceae</taxon>
        <taxon>Oscillatoriophycideae</taxon>
        <taxon>Chroococcales</taxon>
        <taxon>Aphanothecaceae</taxon>
        <taxon>Crocosphaera</taxon>
    </lineage>
</organism>
<dbReference type="Proteomes" id="UP000018348">
    <property type="component" value="Unassembled WGS sequence"/>
</dbReference>
<evidence type="ECO:0000313" key="2">
    <source>
        <dbReference type="EMBL" id="CCQ53585.1"/>
    </source>
</evidence>
<dbReference type="RefSeq" id="WP_021832087.1">
    <property type="nucleotide sequence ID" value="NZ_CAQK01000857.1"/>
</dbReference>
<accession>T2IN18</accession>
<evidence type="ECO:0000313" key="3">
    <source>
        <dbReference type="Proteomes" id="UP000018348"/>
    </source>
</evidence>
<feature type="chain" id="PRO_5004590069" description="PEP-CTERM protein-sorting domain-containing protein" evidence="1">
    <location>
        <begin position="30"/>
        <end position="269"/>
    </location>
</feature>
<reference evidence="2 3" key="2">
    <citation type="submission" date="2013-09" db="EMBL/GenBank/DDBJ databases">
        <title>Whole genome comparison of six Crocosphaera watsonii strains with differing phenotypes.</title>
        <authorList>
            <person name="Bench S.R."/>
            <person name="Heller P."/>
            <person name="Frank I."/>
            <person name="Arciniega M."/>
            <person name="Shilova I.N."/>
            <person name="Zehr J.P."/>
        </authorList>
    </citation>
    <scope>NUCLEOTIDE SEQUENCE [LARGE SCALE GENOMIC DNA]</scope>
    <source>
        <strain evidence="2 3">WH 8502</strain>
    </source>
</reference>
<feature type="signal peptide" evidence="1">
    <location>
        <begin position="1"/>
        <end position="29"/>
    </location>
</feature>
<dbReference type="Gene3D" id="2.60.120.560">
    <property type="entry name" value="Exo-inulinase, domain 1"/>
    <property type="match status" value="1"/>
</dbReference>
<gene>
    <name evidence="2" type="ORF">CWATWH8502_1056</name>
</gene>
<dbReference type="NCBIfam" id="TIGR02595">
    <property type="entry name" value="PEP_CTERM"/>
    <property type="match status" value="1"/>
</dbReference>
<protein>
    <recommendedName>
        <fullName evidence="4">PEP-CTERM protein-sorting domain-containing protein</fullName>
    </recommendedName>
</protein>
<name>T2IN18_CROWT</name>
<proteinExistence type="predicted"/>
<evidence type="ECO:0000256" key="1">
    <source>
        <dbReference type="SAM" id="SignalP"/>
    </source>
</evidence>
<dbReference type="InterPro" id="IPR013424">
    <property type="entry name" value="Ice-binding_C"/>
</dbReference>
<evidence type="ECO:0008006" key="4">
    <source>
        <dbReference type="Google" id="ProtNLM"/>
    </source>
</evidence>